<dbReference type="InterPro" id="IPR041682">
    <property type="entry name" value="AAA_14"/>
</dbReference>
<name>A0ABX2TKE5_9PROT</name>
<dbReference type="RefSeq" id="WP_180286481.1">
    <property type="nucleotide sequence ID" value="NZ_JABFDB010000044.1"/>
</dbReference>
<dbReference type="Pfam" id="PF13635">
    <property type="entry name" value="DUF4143"/>
    <property type="match status" value="1"/>
</dbReference>
<keyword evidence="3" id="KW-0067">ATP-binding</keyword>
<dbReference type="PANTHER" id="PTHR33295:SF18">
    <property type="entry name" value="AAA+ ATPASE DOMAIN-CONTAINING PROTEIN"/>
    <property type="match status" value="1"/>
</dbReference>
<proteinExistence type="predicted"/>
<sequence>MRDVSDDEVRLRLKLDNPWWRDGVVPDYLAPTLKRAHFEPFFDLVTETGVRRAIVLMGPRRVGKTVLIHQTIQTLIADGTPPADIMYLSLDTPVYTGVGLEKLLRIQFGDDTLLERRPRWVFFDEVQYLKDWERHLKSLVDTLPGFRFAVSGSAAAALRLKSTESGAGRFTDFRLPPLAFCEYLGFVGIDDIKGMPIDDLNREFFNYINYGGFPETVLVPSVRSNMERFIRSDILDKVLLRDLPDLYGIDSIQDLNRLFTVLAYNTAEEVSYDGLSQSAEMAKNTIRKYLDYLEAAFLILRLPRIDQNAKRFKRETHFKVHLTNPSIRAALFGAVGQDDPIAGNLVETAIVAQLLHTKVTEAARYARWADGEVDLVISGQHLDLNSIGTFADRTTTTSIEIKWSDRYAARPEELRSLMAFAKKTSVNLSVATTRTKSLYQFTKEISLQMLPAAYLCDDLGRAAMDDPFESLNAMAIEAALRRE</sequence>
<feature type="domain" description="AAA" evidence="1">
    <location>
        <begin position="51"/>
        <end position="184"/>
    </location>
</feature>
<dbReference type="EMBL" id="JABFDB010000044">
    <property type="protein sequence ID" value="NYZ24706.1"/>
    <property type="molecule type" value="Genomic_DNA"/>
</dbReference>
<accession>A0ABX2TKE5</accession>
<gene>
    <name evidence="3" type="ORF">HND93_33805</name>
</gene>
<dbReference type="Pfam" id="PF13173">
    <property type="entry name" value="AAA_14"/>
    <property type="match status" value="1"/>
</dbReference>
<evidence type="ECO:0000259" key="2">
    <source>
        <dbReference type="Pfam" id="PF13635"/>
    </source>
</evidence>
<feature type="domain" description="DUF4143" evidence="2">
    <location>
        <begin position="241"/>
        <end position="379"/>
    </location>
</feature>
<organism evidence="3 4">
    <name type="scientific">Azospirillum oleiclasticum</name>
    <dbReference type="NCBI Taxonomy" id="2735135"/>
    <lineage>
        <taxon>Bacteria</taxon>
        <taxon>Pseudomonadati</taxon>
        <taxon>Pseudomonadota</taxon>
        <taxon>Alphaproteobacteria</taxon>
        <taxon>Rhodospirillales</taxon>
        <taxon>Azospirillaceae</taxon>
        <taxon>Azospirillum</taxon>
    </lineage>
</organism>
<reference evidence="3 4" key="1">
    <citation type="submission" date="2020-05" db="EMBL/GenBank/DDBJ databases">
        <title>Azospirillum oleiclasticum sp. nov, a nitrogen-fixing and heavy crude oil-emulsifying bacterium isolated from the crude oil of Yumen Oilfield.</title>
        <authorList>
            <person name="Wu D."/>
            <person name="Cai M."/>
            <person name="Zhang X."/>
        </authorList>
    </citation>
    <scope>NUCLEOTIDE SEQUENCE [LARGE SCALE GENOMIC DNA]</scope>
    <source>
        <strain evidence="3 4">ROY-1-1-2</strain>
    </source>
</reference>
<evidence type="ECO:0000313" key="4">
    <source>
        <dbReference type="Proteomes" id="UP000584642"/>
    </source>
</evidence>
<comment type="caution">
    <text evidence="3">The sequence shown here is derived from an EMBL/GenBank/DDBJ whole genome shotgun (WGS) entry which is preliminary data.</text>
</comment>
<evidence type="ECO:0000313" key="3">
    <source>
        <dbReference type="EMBL" id="NYZ24706.1"/>
    </source>
</evidence>
<dbReference type="Proteomes" id="UP000584642">
    <property type="component" value="Unassembled WGS sequence"/>
</dbReference>
<dbReference type="PANTHER" id="PTHR33295">
    <property type="entry name" value="ATPASE"/>
    <property type="match status" value="1"/>
</dbReference>
<protein>
    <submittedName>
        <fullName evidence="3">ATP-binding protein</fullName>
    </submittedName>
</protein>
<keyword evidence="3" id="KW-0547">Nucleotide-binding</keyword>
<evidence type="ECO:0000259" key="1">
    <source>
        <dbReference type="Pfam" id="PF13173"/>
    </source>
</evidence>
<dbReference type="GO" id="GO:0005524">
    <property type="term" value="F:ATP binding"/>
    <property type="evidence" value="ECO:0007669"/>
    <property type="project" value="UniProtKB-KW"/>
</dbReference>
<dbReference type="InterPro" id="IPR025420">
    <property type="entry name" value="DUF4143"/>
</dbReference>
<dbReference type="InterPro" id="IPR027417">
    <property type="entry name" value="P-loop_NTPase"/>
</dbReference>
<keyword evidence="4" id="KW-1185">Reference proteome</keyword>
<dbReference type="SUPFAM" id="SSF52540">
    <property type="entry name" value="P-loop containing nucleoside triphosphate hydrolases"/>
    <property type="match status" value="1"/>
</dbReference>